<keyword evidence="1" id="KW-0812">Transmembrane</keyword>
<keyword evidence="1" id="KW-1133">Transmembrane helix</keyword>
<name>A0A1X2GHJ3_9FUNG</name>
<organism evidence="2 3">
    <name type="scientific">Hesseltinella vesiculosa</name>
    <dbReference type="NCBI Taxonomy" id="101127"/>
    <lineage>
        <taxon>Eukaryota</taxon>
        <taxon>Fungi</taxon>
        <taxon>Fungi incertae sedis</taxon>
        <taxon>Mucoromycota</taxon>
        <taxon>Mucoromycotina</taxon>
        <taxon>Mucoromycetes</taxon>
        <taxon>Mucorales</taxon>
        <taxon>Cunninghamellaceae</taxon>
        <taxon>Hesseltinella</taxon>
    </lineage>
</organism>
<keyword evidence="1" id="KW-0472">Membrane</keyword>
<reference evidence="2 3" key="1">
    <citation type="submission" date="2016-07" db="EMBL/GenBank/DDBJ databases">
        <title>Pervasive Adenine N6-methylation of Active Genes in Fungi.</title>
        <authorList>
            <consortium name="DOE Joint Genome Institute"/>
            <person name="Mondo S.J."/>
            <person name="Dannebaum R.O."/>
            <person name="Kuo R.C."/>
            <person name="Labutti K."/>
            <person name="Haridas S."/>
            <person name="Kuo A."/>
            <person name="Salamov A."/>
            <person name="Ahrendt S.R."/>
            <person name="Lipzen A."/>
            <person name="Sullivan W."/>
            <person name="Andreopoulos W.B."/>
            <person name="Clum A."/>
            <person name="Lindquist E."/>
            <person name="Daum C."/>
            <person name="Ramamoorthy G.K."/>
            <person name="Gryganskyi A."/>
            <person name="Culley D."/>
            <person name="Magnuson J.K."/>
            <person name="James T.Y."/>
            <person name="O'Malley M.A."/>
            <person name="Stajich J.E."/>
            <person name="Spatafora J.W."/>
            <person name="Visel A."/>
            <person name="Grigoriev I.V."/>
        </authorList>
    </citation>
    <scope>NUCLEOTIDE SEQUENCE [LARGE SCALE GENOMIC DNA]</scope>
    <source>
        <strain evidence="2 3">NRRL 3301</strain>
    </source>
</reference>
<keyword evidence="3" id="KW-1185">Reference proteome</keyword>
<comment type="caution">
    <text evidence="2">The sequence shown here is derived from an EMBL/GenBank/DDBJ whole genome shotgun (WGS) entry which is preliminary data.</text>
</comment>
<evidence type="ECO:0000256" key="1">
    <source>
        <dbReference type="SAM" id="Phobius"/>
    </source>
</evidence>
<protein>
    <submittedName>
        <fullName evidence="2">Uncharacterized protein</fullName>
    </submittedName>
</protein>
<proteinExistence type="predicted"/>
<sequence>MDRCKGPKKLVDEVLGGDGDKVHIHDLPKFYNATTTKITMDLDSVIVKSYGLVALDAVTLTPPLDFSQATIKTRVGIAHIVATNDGPTPVDLGRIPNISIGHFGAENFSINVFFPNLWNPKYRRSNYTPYNNYRVFLSECLYPAILFAKSTDEMDHELPLSYKHVVELSRGYGKYSSRFKRRFSTMLEPHQFQAFDQELRRLCCQYDEGCFDDFFFVSTRHGMKKMVPPGLSLDNGLVKKLIKSVAWDSEVVLDSRCKVYVDHGWKFFAGPCQTTLWLADYDEEQGVQGRHLRIIDKFLPSPPLAKYTEYPLAGMSHVSYLFALFIVLSLYSLYCYSHVLLQFFPKPNFT</sequence>
<dbReference type="Proteomes" id="UP000242146">
    <property type="component" value="Unassembled WGS sequence"/>
</dbReference>
<dbReference type="AlphaFoldDB" id="A0A1X2GHJ3"/>
<feature type="transmembrane region" description="Helical" evidence="1">
    <location>
        <begin position="320"/>
        <end position="344"/>
    </location>
</feature>
<dbReference type="EMBL" id="MCGT01000015">
    <property type="protein sequence ID" value="ORX53693.1"/>
    <property type="molecule type" value="Genomic_DNA"/>
</dbReference>
<evidence type="ECO:0000313" key="3">
    <source>
        <dbReference type="Proteomes" id="UP000242146"/>
    </source>
</evidence>
<accession>A0A1X2GHJ3</accession>
<gene>
    <name evidence="2" type="ORF">DM01DRAFT_1336222</name>
</gene>
<evidence type="ECO:0000313" key="2">
    <source>
        <dbReference type="EMBL" id="ORX53693.1"/>
    </source>
</evidence>